<sequence>MKRFMEEVRRYLEQRQEAGFSSLMPRILSRDFYPSGSARGWPESDWEAYG</sequence>
<geneLocation type="plasmid" evidence="1 2">
    <name>pRetIE4771e</name>
</geneLocation>
<dbReference type="HOGENOM" id="CLU_3121888_0_0_5"/>
<proteinExistence type="predicted"/>
<evidence type="ECO:0000313" key="1">
    <source>
        <dbReference type="EMBL" id="AIC31787.1"/>
    </source>
</evidence>
<dbReference type="AlphaFoldDB" id="A0A060IDG9"/>
<gene>
    <name evidence="1" type="ORF">IE4771_PE00564</name>
</gene>
<keyword evidence="1" id="KW-0614">Plasmid</keyword>
<organism evidence="1 2">
    <name type="scientific">Rhizobium etli bv. mimosae str. IE4771</name>
    <dbReference type="NCBI Taxonomy" id="1432050"/>
    <lineage>
        <taxon>Bacteria</taxon>
        <taxon>Pseudomonadati</taxon>
        <taxon>Pseudomonadota</taxon>
        <taxon>Alphaproteobacteria</taxon>
        <taxon>Hyphomicrobiales</taxon>
        <taxon>Rhizobiaceae</taxon>
        <taxon>Rhizobium/Agrobacterium group</taxon>
        <taxon>Rhizobium</taxon>
    </lineage>
</organism>
<dbReference type="Proteomes" id="UP000027180">
    <property type="component" value="Plasmid pRetIE4771e"/>
</dbReference>
<reference evidence="1 2" key="1">
    <citation type="submission" date="2013-12" db="EMBL/GenBank/DDBJ databases">
        <title>Complete genome sequence of Rhizobium etli bv. mimosae IE4771.</title>
        <authorList>
            <person name="Bustos P."/>
            <person name="Santamaria R.I."/>
            <person name="Lozano L."/>
            <person name="Ormeno-Orrillo E."/>
            <person name="Rogel M.A."/>
            <person name="Romero D."/>
            <person name="Cevallos M.A."/>
            <person name="Martinez-Romero E."/>
            <person name="Gonzalez V."/>
        </authorList>
    </citation>
    <scope>NUCLEOTIDE SEQUENCE [LARGE SCALE GENOMIC DNA]</scope>
    <source>
        <strain evidence="1 2">IE4771</strain>
        <plasmid evidence="2">Plasmid pRetIE4771e</plasmid>
    </source>
</reference>
<accession>A0A060IDG9</accession>
<evidence type="ECO:0000313" key="2">
    <source>
        <dbReference type="Proteomes" id="UP000027180"/>
    </source>
</evidence>
<protein>
    <submittedName>
        <fullName evidence="1">Uncharacterized protein</fullName>
    </submittedName>
</protein>
<dbReference type="EMBL" id="CP006991">
    <property type="protein sequence ID" value="AIC31787.1"/>
    <property type="molecule type" value="Genomic_DNA"/>
</dbReference>
<name>A0A060IDG9_RHIET</name>
<dbReference type="KEGG" id="rei:IE4771_PE00564"/>